<evidence type="ECO:0000313" key="2">
    <source>
        <dbReference type="EMBL" id="QUM68462.1"/>
    </source>
</evidence>
<evidence type="ECO:0000313" key="3">
    <source>
        <dbReference type="Proteomes" id="UP000675994"/>
    </source>
</evidence>
<keyword evidence="1" id="KW-0812">Transmembrane</keyword>
<keyword evidence="1" id="KW-1133">Transmembrane helix</keyword>
<reference evidence="2" key="1">
    <citation type="journal article" date="2021" name="Front. Microbiol.">
        <title>Presence and Characterization of a Novel cfr-Carrying Tn558 Transposon Derivative in Staphylococcus delphini Isolated From Retail Food.</title>
        <authorList>
            <person name="Zhang F."/>
            <person name="Wu S."/>
            <person name="Huang J."/>
            <person name="Yang R."/>
            <person name="Zhang J."/>
            <person name="Lei T."/>
            <person name="Dai J."/>
            <person name="Ding Y."/>
            <person name="Xue L."/>
            <person name="Wang J."/>
            <person name="Chen M."/>
            <person name="Wu Q."/>
        </authorList>
    </citation>
    <scope>NUCLEOTIDE SEQUENCE</scope>
    <source>
        <strain evidence="2">2794-1</strain>
    </source>
</reference>
<dbReference type="AlphaFoldDB" id="A0AAQ0IFJ7"/>
<organism evidence="2 3">
    <name type="scientific">Staphylococcus delphini</name>
    <dbReference type="NCBI Taxonomy" id="53344"/>
    <lineage>
        <taxon>Bacteria</taxon>
        <taxon>Bacillati</taxon>
        <taxon>Bacillota</taxon>
        <taxon>Bacilli</taxon>
        <taxon>Bacillales</taxon>
        <taxon>Staphylococcaceae</taxon>
        <taxon>Staphylococcus</taxon>
        <taxon>Staphylococcus intermedius group</taxon>
    </lineage>
</organism>
<dbReference type="EMBL" id="CP063367">
    <property type="protein sequence ID" value="QUM68462.1"/>
    <property type="molecule type" value="Genomic_DNA"/>
</dbReference>
<keyword evidence="1" id="KW-0472">Membrane</keyword>
<dbReference type="Proteomes" id="UP000675994">
    <property type="component" value="Chromosome"/>
</dbReference>
<protein>
    <submittedName>
        <fullName evidence="2">Uncharacterized protein</fullName>
    </submittedName>
</protein>
<sequence length="56" mass="6602">MRDDFKGGPFNLKITVKKNSLQEAFKGIILWCVVILIVKYFRNRKNCTTTKQRKVI</sequence>
<evidence type="ECO:0000256" key="1">
    <source>
        <dbReference type="SAM" id="Phobius"/>
    </source>
</evidence>
<dbReference type="RefSeq" id="WP_179295284.1">
    <property type="nucleotide sequence ID" value="NZ_CP063367.1"/>
</dbReference>
<gene>
    <name evidence="2" type="ORF">IPU22_07665</name>
</gene>
<accession>A0AAQ0IFJ7</accession>
<proteinExistence type="predicted"/>
<feature type="transmembrane region" description="Helical" evidence="1">
    <location>
        <begin position="24"/>
        <end position="41"/>
    </location>
</feature>
<name>A0AAQ0IFJ7_9STAP</name>